<feature type="compositionally biased region" description="Low complexity" evidence="15">
    <location>
        <begin position="482"/>
        <end position="494"/>
    </location>
</feature>
<feature type="compositionally biased region" description="Polar residues" evidence="15">
    <location>
        <begin position="1"/>
        <end position="10"/>
    </location>
</feature>
<evidence type="ECO:0000256" key="12">
    <source>
        <dbReference type="PROSITE-ProRule" id="PRU00117"/>
    </source>
</evidence>
<evidence type="ECO:0000256" key="11">
    <source>
        <dbReference type="PROSITE-ProRule" id="PRU00047"/>
    </source>
</evidence>
<keyword evidence="14" id="KW-0175">Coiled coil</keyword>
<evidence type="ECO:0000259" key="16">
    <source>
        <dbReference type="PROSITE" id="PS50158"/>
    </source>
</evidence>
<dbReference type="OrthoDB" id="6777263at2759"/>
<evidence type="ECO:0000256" key="1">
    <source>
        <dbReference type="ARBA" id="ARBA00004123"/>
    </source>
</evidence>
<dbReference type="InterPro" id="IPR036875">
    <property type="entry name" value="Znf_CCHC_sf"/>
</dbReference>
<evidence type="ECO:0000256" key="8">
    <source>
        <dbReference type="ARBA" id="ARBA00022884"/>
    </source>
</evidence>
<dbReference type="GO" id="GO:0048024">
    <property type="term" value="P:regulation of mRNA splicing, via spliceosome"/>
    <property type="evidence" value="ECO:0007669"/>
    <property type="project" value="TreeGrafter"/>
</dbReference>
<dbReference type="GO" id="GO:0000398">
    <property type="term" value="P:mRNA splicing, via spliceosome"/>
    <property type="evidence" value="ECO:0007669"/>
    <property type="project" value="UniProtKB-UniRule"/>
</dbReference>
<keyword evidence="4 13" id="KW-0507">mRNA processing</keyword>
<dbReference type="InterPro" id="IPR004087">
    <property type="entry name" value="KH_dom"/>
</dbReference>
<evidence type="ECO:0000313" key="18">
    <source>
        <dbReference type="Proteomes" id="UP001150538"/>
    </source>
</evidence>
<dbReference type="PROSITE" id="PS50084">
    <property type="entry name" value="KH_TYPE_1"/>
    <property type="match status" value="1"/>
</dbReference>
<dbReference type="EMBL" id="JANBPU010000004">
    <property type="protein sequence ID" value="KAJ1921564.1"/>
    <property type="molecule type" value="Genomic_DNA"/>
</dbReference>
<dbReference type="GO" id="GO:0005681">
    <property type="term" value="C:spliceosomal complex"/>
    <property type="evidence" value="ECO:0007669"/>
    <property type="project" value="UniProtKB-KW"/>
</dbReference>
<evidence type="ECO:0000256" key="7">
    <source>
        <dbReference type="ARBA" id="ARBA00022833"/>
    </source>
</evidence>
<dbReference type="Gene3D" id="6.10.140.1790">
    <property type="match status" value="1"/>
</dbReference>
<name>A0A9W8A2K1_9FUNG</name>
<keyword evidence="5 13" id="KW-0479">Metal-binding</keyword>
<dbReference type="PANTHER" id="PTHR11208">
    <property type="entry name" value="RNA-BINDING PROTEIN RELATED"/>
    <property type="match status" value="1"/>
</dbReference>
<dbReference type="InterPro" id="IPR001878">
    <property type="entry name" value="Znf_CCHC"/>
</dbReference>
<keyword evidence="8 12" id="KW-0694">RNA-binding</keyword>
<keyword evidence="6 11" id="KW-0863">Zinc-finger</keyword>
<comment type="function">
    <text evidence="13">Necessary for the splicing of pre-mRNA. Has a role in the recognition of the branch site (5'-UACUAAC-3'), the pyrimidine tract and the 3'-splice site at the 3'-end of introns.</text>
</comment>
<dbReference type="PROSITE" id="PS50158">
    <property type="entry name" value="ZF_CCHC"/>
    <property type="match status" value="1"/>
</dbReference>
<dbReference type="InterPro" id="IPR036612">
    <property type="entry name" value="KH_dom_type_1_sf"/>
</dbReference>
<gene>
    <name evidence="17" type="ORF">H4219_000601</name>
</gene>
<feature type="region of interest" description="Disordered" evidence="15">
    <location>
        <begin position="1"/>
        <end position="48"/>
    </location>
</feature>
<dbReference type="GO" id="GO:0003729">
    <property type="term" value="F:mRNA binding"/>
    <property type="evidence" value="ECO:0007669"/>
    <property type="project" value="TreeGrafter"/>
</dbReference>
<feature type="region of interest" description="Disordered" evidence="15">
    <location>
        <begin position="237"/>
        <end position="257"/>
    </location>
</feature>
<dbReference type="SUPFAM" id="SSF57756">
    <property type="entry name" value="Retrovirus zinc finger-like domains"/>
    <property type="match status" value="1"/>
</dbReference>
<evidence type="ECO:0000256" key="4">
    <source>
        <dbReference type="ARBA" id="ARBA00022664"/>
    </source>
</evidence>
<accession>A0A9W8A2K1</accession>
<dbReference type="Pfam" id="PF00098">
    <property type="entry name" value="zf-CCHC"/>
    <property type="match status" value="1"/>
</dbReference>
<keyword evidence="18" id="KW-1185">Reference proteome</keyword>
<evidence type="ECO:0000256" key="9">
    <source>
        <dbReference type="ARBA" id="ARBA00023187"/>
    </source>
</evidence>
<comment type="similarity">
    <text evidence="2 13">Belongs to the BBP/SF1 family.</text>
</comment>
<reference evidence="17" key="1">
    <citation type="submission" date="2022-07" db="EMBL/GenBank/DDBJ databases">
        <title>Phylogenomic reconstructions and comparative analyses of Kickxellomycotina fungi.</title>
        <authorList>
            <person name="Reynolds N.K."/>
            <person name="Stajich J.E."/>
            <person name="Barry K."/>
            <person name="Grigoriev I.V."/>
            <person name="Crous P."/>
            <person name="Smith M.E."/>
        </authorList>
    </citation>
    <scope>NUCLEOTIDE SEQUENCE</scope>
    <source>
        <strain evidence="17">NBRC 100468</strain>
    </source>
</reference>
<organism evidence="17 18">
    <name type="scientific">Mycoemilia scoparia</name>
    <dbReference type="NCBI Taxonomy" id="417184"/>
    <lineage>
        <taxon>Eukaryota</taxon>
        <taxon>Fungi</taxon>
        <taxon>Fungi incertae sedis</taxon>
        <taxon>Zoopagomycota</taxon>
        <taxon>Kickxellomycotina</taxon>
        <taxon>Kickxellomycetes</taxon>
        <taxon>Kickxellales</taxon>
        <taxon>Kickxellaceae</taxon>
        <taxon>Mycoemilia</taxon>
    </lineage>
</organism>
<evidence type="ECO:0000256" key="10">
    <source>
        <dbReference type="ARBA" id="ARBA00023242"/>
    </source>
</evidence>
<dbReference type="SMART" id="SM00322">
    <property type="entry name" value="KH"/>
    <property type="match status" value="1"/>
</dbReference>
<feature type="region of interest" description="Disordered" evidence="15">
    <location>
        <begin position="136"/>
        <end position="156"/>
    </location>
</feature>
<feature type="domain" description="CCHC-type" evidence="16">
    <location>
        <begin position="350"/>
        <end position="365"/>
    </location>
</feature>
<keyword evidence="9 13" id="KW-0508">mRNA splicing</keyword>
<keyword evidence="7 13" id="KW-0862">Zinc</keyword>
<feature type="compositionally biased region" description="Pro residues" evidence="15">
    <location>
        <begin position="501"/>
        <end position="528"/>
    </location>
</feature>
<feature type="coiled-coil region" evidence="14">
    <location>
        <begin position="271"/>
        <end position="323"/>
    </location>
</feature>
<evidence type="ECO:0000313" key="17">
    <source>
        <dbReference type="EMBL" id="KAJ1921564.1"/>
    </source>
</evidence>
<dbReference type="InterPro" id="IPR032570">
    <property type="entry name" value="SF1-HH"/>
</dbReference>
<evidence type="ECO:0000256" key="14">
    <source>
        <dbReference type="SAM" id="Coils"/>
    </source>
</evidence>
<dbReference type="InterPro" id="IPR047086">
    <property type="entry name" value="SF1-HH_sf"/>
</dbReference>
<feature type="region of interest" description="Disordered" evidence="15">
    <location>
        <begin position="397"/>
        <end position="528"/>
    </location>
</feature>
<evidence type="ECO:0000256" key="6">
    <source>
        <dbReference type="ARBA" id="ARBA00022771"/>
    </source>
</evidence>
<evidence type="ECO:0000256" key="3">
    <source>
        <dbReference type="ARBA" id="ARBA00017984"/>
    </source>
</evidence>
<keyword evidence="13" id="KW-0747">Spliceosome</keyword>
<evidence type="ECO:0000256" key="2">
    <source>
        <dbReference type="ARBA" id="ARBA00010382"/>
    </source>
</evidence>
<dbReference type="Proteomes" id="UP001150538">
    <property type="component" value="Unassembled WGS sequence"/>
</dbReference>
<keyword evidence="10 13" id="KW-0539">Nucleus</keyword>
<protein>
    <recommendedName>
        <fullName evidence="3 13">Branchpoint-bridging protein</fullName>
    </recommendedName>
</protein>
<dbReference type="GO" id="GO:0008270">
    <property type="term" value="F:zinc ion binding"/>
    <property type="evidence" value="ECO:0007669"/>
    <property type="project" value="UniProtKB-UniRule"/>
</dbReference>
<dbReference type="Gene3D" id="4.10.60.10">
    <property type="entry name" value="Zinc finger, CCHC-type"/>
    <property type="match status" value="1"/>
</dbReference>
<feature type="compositionally biased region" description="Pro residues" evidence="15">
    <location>
        <begin position="453"/>
        <end position="462"/>
    </location>
</feature>
<comment type="subcellular location">
    <subcellularLocation>
        <location evidence="1 13">Nucleus</location>
    </subcellularLocation>
</comment>
<feature type="compositionally biased region" description="Low complexity" evidence="15">
    <location>
        <begin position="65"/>
        <end position="80"/>
    </location>
</feature>
<dbReference type="Pfam" id="PF16275">
    <property type="entry name" value="SF1-HH"/>
    <property type="match status" value="1"/>
</dbReference>
<feature type="region of interest" description="Disordered" evidence="15">
    <location>
        <begin position="61"/>
        <end position="110"/>
    </location>
</feature>
<comment type="caution">
    <text evidence="17">The sequence shown here is derived from an EMBL/GenBank/DDBJ whole genome shotgun (WGS) entry which is preliminary data.</text>
</comment>
<dbReference type="AlphaFoldDB" id="A0A9W8A2K1"/>
<proteinExistence type="inferred from homology"/>
<dbReference type="Pfam" id="PF22675">
    <property type="entry name" value="KH-I_KHDC4-BBP"/>
    <property type="match status" value="1"/>
</dbReference>
<evidence type="ECO:0000256" key="5">
    <source>
        <dbReference type="ARBA" id="ARBA00022723"/>
    </source>
</evidence>
<dbReference type="CDD" id="cd02395">
    <property type="entry name" value="KH-I_BBP"/>
    <property type="match status" value="1"/>
</dbReference>
<feature type="compositionally biased region" description="Basic and acidic residues" evidence="15">
    <location>
        <begin position="32"/>
        <end position="42"/>
    </location>
</feature>
<evidence type="ECO:0000256" key="15">
    <source>
        <dbReference type="SAM" id="MobiDB-lite"/>
    </source>
</evidence>
<dbReference type="Gene3D" id="3.30.1370.10">
    <property type="entry name" value="K Homology domain, type 1"/>
    <property type="match status" value="1"/>
</dbReference>
<dbReference type="GO" id="GO:0045131">
    <property type="term" value="F:pre-mRNA branch point binding"/>
    <property type="evidence" value="ECO:0007669"/>
    <property type="project" value="UniProtKB-UniRule"/>
</dbReference>
<dbReference type="InterPro" id="IPR045071">
    <property type="entry name" value="BBP-like"/>
</dbReference>
<dbReference type="InterPro" id="IPR055256">
    <property type="entry name" value="KH_1_KHDC4/BBP-like"/>
</dbReference>
<dbReference type="SMART" id="SM00343">
    <property type="entry name" value="ZnF_C2HC"/>
    <property type="match status" value="2"/>
</dbReference>
<evidence type="ECO:0000256" key="13">
    <source>
        <dbReference type="RuleBase" id="RU367126"/>
    </source>
</evidence>
<sequence length="528" mass="57407">MHSGTGTNNIPLGPRNKLSSRDGEQESSSYEQSEKHSTEGKGVDTASALAKAQALANSVFSRAVADSPSSAASDGSGSPAGERRQRRRKNRWGDQTTAVPKPGLITSLPSGMDKQQMESYAVQVRIDEITAKIRSGNYVPPDRERSPSPEPVYNSEGKRINTREYRYRKKLEDERNKLIRKLIKTNPDYKPPPDYKKSTTISEKLYIPAKEYPDINFIGLLLGPRGNTLKKIQEGSGTKVSIRGKGSIKDGKQRDTSNVPGADDDLHCLIMAEEEENIKKAIKHIQEIIKKACASPEGHNELKRNQLRELAALNGTLRDDENQTCQICGAMGHMRWDCTEKESVTSKVVCRICGGHGHIARDCNQRFDPGAIEKAKENERQLNSDYLSLMAELGAGSNGQSGGGTPKLLTHGGPASGSGSPMVGNIGNADSPLPSATPPTPPWRRNRKRPKSQNPPPPPHPPQNNNHLTSNNYQSVPPPPIYSNNSIPSQNSYQAAELDHQPPPPPPPPPGDIPPPPPSPPPPPPPPN</sequence>
<dbReference type="PANTHER" id="PTHR11208:SF45">
    <property type="entry name" value="SPLICING FACTOR 1"/>
    <property type="match status" value="1"/>
</dbReference>
<dbReference type="SUPFAM" id="SSF54791">
    <property type="entry name" value="Eukaryotic type KH-domain (KH-domain type I)"/>
    <property type="match status" value="1"/>
</dbReference>